<feature type="transmembrane region" description="Helical" evidence="1">
    <location>
        <begin position="72"/>
        <end position="92"/>
    </location>
</feature>
<keyword evidence="1" id="KW-1133">Transmembrane helix</keyword>
<dbReference type="EMBL" id="MDLC01000109">
    <property type="protein sequence ID" value="ODS22304.1"/>
    <property type="molecule type" value="Genomic_DNA"/>
</dbReference>
<dbReference type="AlphaFoldDB" id="A0A1D2QL62"/>
<feature type="transmembrane region" description="Helical" evidence="1">
    <location>
        <begin position="39"/>
        <end position="60"/>
    </location>
</feature>
<comment type="caution">
    <text evidence="2">The sequence shown here is derived from an EMBL/GenBank/DDBJ whole genome shotgun (WGS) entry which is preliminary data.</text>
</comment>
<gene>
    <name evidence="2" type="ORF">AB835_14935</name>
</gene>
<accession>A0A1D2QL62</accession>
<name>A0A1D2QL62_9GAMM</name>
<evidence type="ECO:0000313" key="3">
    <source>
        <dbReference type="Proteomes" id="UP000242502"/>
    </source>
</evidence>
<dbReference type="Proteomes" id="UP000242502">
    <property type="component" value="Unassembled WGS sequence"/>
</dbReference>
<feature type="transmembrane region" description="Helical" evidence="1">
    <location>
        <begin position="12"/>
        <end position="33"/>
    </location>
</feature>
<keyword evidence="1" id="KW-0472">Membrane</keyword>
<organism evidence="2 3">
    <name type="scientific">Candidatus Endobugula sertula</name>
    <name type="common">Bugula neritina bacterial symbiont</name>
    <dbReference type="NCBI Taxonomy" id="62101"/>
    <lineage>
        <taxon>Bacteria</taxon>
        <taxon>Pseudomonadati</taxon>
        <taxon>Pseudomonadota</taxon>
        <taxon>Gammaproteobacteria</taxon>
        <taxon>Cellvibrionales</taxon>
        <taxon>Cellvibrionaceae</taxon>
        <taxon>Candidatus Endobugula</taxon>
    </lineage>
</organism>
<evidence type="ECO:0000313" key="2">
    <source>
        <dbReference type="EMBL" id="ODS22304.1"/>
    </source>
</evidence>
<sequence>MNWFGLGRLTDVIFISVLLLIGIYFLSEAVGLLNLSRDVGAIVVRLFVIGVPLSLALSLVSLINLKHARYKWYSWVSGVEVLILALVFWIFYSSQI</sequence>
<keyword evidence="1" id="KW-0812">Transmembrane</keyword>
<protein>
    <submittedName>
        <fullName evidence="2">Uncharacterized protein</fullName>
    </submittedName>
</protein>
<dbReference type="STRING" id="62101.AB835_14935"/>
<evidence type="ECO:0000256" key="1">
    <source>
        <dbReference type="SAM" id="Phobius"/>
    </source>
</evidence>
<proteinExistence type="predicted"/>
<reference evidence="2 3" key="1">
    <citation type="journal article" date="2016" name="Appl. Environ. Microbiol.">
        <title>Lack of Overt Genome Reduction in the Bryostatin-Producing Bryozoan Symbiont "Candidatus Endobugula sertula".</title>
        <authorList>
            <person name="Miller I.J."/>
            <person name="Vanee N."/>
            <person name="Fong S.S."/>
            <person name="Lim-Fong G.E."/>
            <person name="Kwan J.C."/>
        </authorList>
    </citation>
    <scope>NUCLEOTIDE SEQUENCE [LARGE SCALE GENOMIC DNA]</scope>
    <source>
        <strain evidence="2">AB1-4</strain>
    </source>
</reference>